<gene>
    <name evidence="1" type="ORF">HPB50_025962</name>
</gene>
<organism evidence="1 2">
    <name type="scientific">Hyalomma asiaticum</name>
    <name type="common">Tick</name>
    <dbReference type="NCBI Taxonomy" id="266040"/>
    <lineage>
        <taxon>Eukaryota</taxon>
        <taxon>Metazoa</taxon>
        <taxon>Ecdysozoa</taxon>
        <taxon>Arthropoda</taxon>
        <taxon>Chelicerata</taxon>
        <taxon>Arachnida</taxon>
        <taxon>Acari</taxon>
        <taxon>Parasitiformes</taxon>
        <taxon>Ixodida</taxon>
        <taxon>Ixodoidea</taxon>
        <taxon>Ixodidae</taxon>
        <taxon>Hyalomminae</taxon>
        <taxon>Hyalomma</taxon>
    </lineage>
</organism>
<accession>A0ACB7T1Y5</accession>
<proteinExistence type="predicted"/>
<keyword evidence="2" id="KW-1185">Reference proteome</keyword>
<evidence type="ECO:0000313" key="1">
    <source>
        <dbReference type="EMBL" id="KAH6940154.1"/>
    </source>
</evidence>
<protein>
    <submittedName>
        <fullName evidence="1">Uncharacterized protein</fullName>
    </submittedName>
</protein>
<reference evidence="1" key="1">
    <citation type="submission" date="2020-05" db="EMBL/GenBank/DDBJ databases">
        <title>Large-scale comparative analyses of tick genomes elucidate their genetic diversity and vector capacities.</title>
        <authorList>
            <person name="Jia N."/>
            <person name="Wang J."/>
            <person name="Shi W."/>
            <person name="Du L."/>
            <person name="Sun Y."/>
            <person name="Zhan W."/>
            <person name="Jiang J."/>
            <person name="Wang Q."/>
            <person name="Zhang B."/>
            <person name="Ji P."/>
            <person name="Sakyi L.B."/>
            <person name="Cui X."/>
            <person name="Yuan T."/>
            <person name="Jiang B."/>
            <person name="Yang W."/>
            <person name="Lam T.T.-Y."/>
            <person name="Chang Q."/>
            <person name="Ding S."/>
            <person name="Wang X."/>
            <person name="Zhu J."/>
            <person name="Ruan X."/>
            <person name="Zhao L."/>
            <person name="Wei J."/>
            <person name="Que T."/>
            <person name="Du C."/>
            <person name="Cheng J."/>
            <person name="Dai P."/>
            <person name="Han X."/>
            <person name="Huang E."/>
            <person name="Gao Y."/>
            <person name="Liu J."/>
            <person name="Shao H."/>
            <person name="Ye R."/>
            <person name="Li L."/>
            <person name="Wei W."/>
            <person name="Wang X."/>
            <person name="Wang C."/>
            <person name="Yang T."/>
            <person name="Huo Q."/>
            <person name="Li W."/>
            <person name="Guo W."/>
            <person name="Chen H."/>
            <person name="Zhou L."/>
            <person name="Ni X."/>
            <person name="Tian J."/>
            <person name="Zhou Y."/>
            <person name="Sheng Y."/>
            <person name="Liu T."/>
            <person name="Pan Y."/>
            <person name="Xia L."/>
            <person name="Li J."/>
            <person name="Zhao F."/>
            <person name="Cao W."/>
        </authorList>
    </citation>
    <scope>NUCLEOTIDE SEQUENCE</scope>
    <source>
        <strain evidence="1">Hyas-2018</strain>
    </source>
</reference>
<evidence type="ECO:0000313" key="2">
    <source>
        <dbReference type="Proteomes" id="UP000821845"/>
    </source>
</evidence>
<dbReference type="EMBL" id="CM023482">
    <property type="protein sequence ID" value="KAH6940154.1"/>
    <property type="molecule type" value="Genomic_DNA"/>
</dbReference>
<sequence length="172" mass="19096">MHTRLLEHPNPSLDDAVKAGQAIEAVAKDAGEIARAAGSPSTEEAVNKKATKSGTCSRLRASCCTATLDSSHQLRYQVQMGPHGTGTLTMLGLARLLQRSSDQGYQQQHRSLPQEHRPPQRRQGFGTACVQCQVQPLRILQTAQHRLRQWPAQTAVLWRSTRQQRPPDRYSP</sequence>
<dbReference type="Proteomes" id="UP000821845">
    <property type="component" value="Chromosome 2"/>
</dbReference>
<comment type="caution">
    <text evidence="1">The sequence shown here is derived from an EMBL/GenBank/DDBJ whole genome shotgun (WGS) entry which is preliminary data.</text>
</comment>
<name>A0ACB7T1Y5_HYAAI</name>